<dbReference type="Proteomes" id="UP000051515">
    <property type="component" value="Unassembled WGS sequence"/>
</dbReference>
<evidence type="ECO:0000256" key="4">
    <source>
        <dbReference type="PIRSR" id="PIRSR000350-3"/>
    </source>
</evidence>
<dbReference type="GO" id="GO:0000166">
    <property type="term" value="F:nucleotide binding"/>
    <property type="evidence" value="ECO:0007669"/>
    <property type="project" value="UniProtKB-KW"/>
</dbReference>
<comment type="cofactor">
    <cofactor evidence="4">
        <name>FAD</name>
        <dbReference type="ChEBI" id="CHEBI:57692"/>
    </cofactor>
    <text evidence="4">Binds 1 FAD per subunit.</text>
</comment>
<name>A0A0R1KNB1_9LACO</name>
<evidence type="ECO:0000259" key="6">
    <source>
        <dbReference type="Pfam" id="PF07992"/>
    </source>
</evidence>
<gene>
    <name evidence="7" type="ORF">FC78_GL000859</name>
</gene>
<evidence type="ECO:0000259" key="5">
    <source>
        <dbReference type="Pfam" id="PF02852"/>
    </source>
</evidence>
<feature type="domain" description="Pyridine nucleotide-disulphide oxidoreductase dimerisation" evidence="5">
    <location>
        <begin position="333"/>
        <end position="431"/>
    </location>
</feature>
<dbReference type="Pfam" id="PF02852">
    <property type="entry name" value="Pyr_redox_dim"/>
    <property type="match status" value="1"/>
</dbReference>
<dbReference type="SUPFAM" id="SSF55424">
    <property type="entry name" value="FAD/NAD-linked reductases, dimerisation (C-terminal) domain"/>
    <property type="match status" value="1"/>
</dbReference>
<evidence type="ECO:0000256" key="2">
    <source>
        <dbReference type="ARBA" id="ARBA00022630"/>
    </source>
</evidence>
<sequence length="441" mass="47780">MQYDVLIVGGGVGGGSTALNLAARGFKVAIVEERDWGGTTINRGSTPKRALLASAETHFRMAQLVENVAPLSWSEMANHSAKIVLAANQRYGNNLVKAGITTIEGHATFVNSNTILVHGQKYQAKRIILATGARPRELEFSGSQYMEHSASFLKTSNLPDNITIVGAGIIAFALTSIATEAGTKVTIVQHNQRALGILDQGLVQILIKRLENAGVVFKFDNTIQKITELSNGSYQVTTNQSQFKTGAVYCVAGRIPNTEDLNLSVAGVKVGLKGIKVDKNLRTSNPQIFALGDCCDASVPKLSNYAIYQGKCLGNSLEKPVQFPIKYPTPALTVFSIPKLGQVGISTQQASNKPELEIKTIDIKNWQTYARNGDDLAELKIVFNKGSQQIVGAEVLSQDADQLVDYLSLLIQQHVTANDLQQQLFAYPSQASDLYGIWQSR</sequence>
<dbReference type="InterPro" id="IPR001100">
    <property type="entry name" value="Pyr_nuc-diS_OxRdtase"/>
</dbReference>
<reference evidence="7 8" key="1">
    <citation type="journal article" date="2015" name="Genome Announc.">
        <title>Expanding the biotechnology potential of lactobacilli through comparative genomics of 213 strains and associated genera.</title>
        <authorList>
            <person name="Sun Z."/>
            <person name="Harris H.M."/>
            <person name="McCann A."/>
            <person name="Guo C."/>
            <person name="Argimon S."/>
            <person name="Zhang W."/>
            <person name="Yang X."/>
            <person name="Jeffery I.B."/>
            <person name="Cooney J.C."/>
            <person name="Kagawa T.F."/>
            <person name="Liu W."/>
            <person name="Song Y."/>
            <person name="Salvetti E."/>
            <person name="Wrobel A."/>
            <person name="Rasinkangas P."/>
            <person name="Parkhill J."/>
            <person name="Rea M.C."/>
            <person name="O'Sullivan O."/>
            <person name="Ritari J."/>
            <person name="Douillard F.P."/>
            <person name="Paul Ross R."/>
            <person name="Yang R."/>
            <person name="Briner A.E."/>
            <person name="Felis G.E."/>
            <person name="de Vos W.M."/>
            <person name="Barrangou R."/>
            <person name="Klaenhammer T.R."/>
            <person name="Caufield P.W."/>
            <person name="Cui Y."/>
            <person name="Zhang H."/>
            <person name="O'Toole P.W."/>
        </authorList>
    </citation>
    <scope>NUCLEOTIDE SEQUENCE [LARGE SCALE GENOMIC DNA]</scope>
    <source>
        <strain evidence="7 8">DSM 19674</strain>
    </source>
</reference>
<accession>A0A0R1KNB1</accession>
<dbReference type="STRING" id="1423788.FC78_GL000859"/>
<dbReference type="GO" id="GO:0016491">
    <property type="term" value="F:oxidoreductase activity"/>
    <property type="evidence" value="ECO:0007669"/>
    <property type="project" value="InterPro"/>
</dbReference>
<dbReference type="Gene3D" id="3.50.50.60">
    <property type="entry name" value="FAD/NAD(P)-binding domain"/>
    <property type="match status" value="2"/>
</dbReference>
<feature type="binding site" evidence="4">
    <location>
        <position position="253"/>
    </location>
    <ligand>
        <name>NAD(+)</name>
        <dbReference type="ChEBI" id="CHEBI:57540"/>
    </ligand>
</feature>
<dbReference type="InterPro" id="IPR036188">
    <property type="entry name" value="FAD/NAD-bd_sf"/>
</dbReference>
<dbReference type="AlphaFoldDB" id="A0A0R1KNB1"/>
<dbReference type="Gene3D" id="3.30.390.30">
    <property type="match status" value="1"/>
</dbReference>
<keyword evidence="4" id="KW-0520">NAD</keyword>
<evidence type="ECO:0000256" key="3">
    <source>
        <dbReference type="ARBA" id="ARBA00022827"/>
    </source>
</evidence>
<comment type="similarity">
    <text evidence="1">Belongs to the class-I pyridine nucleotide-disulfide oxidoreductase family.</text>
</comment>
<dbReference type="SUPFAM" id="SSF51905">
    <property type="entry name" value="FAD/NAD(P)-binding domain"/>
    <property type="match status" value="1"/>
</dbReference>
<dbReference type="EMBL" id="AZDY01000001">
    <property type="protein sequence ID" value="KRK85054.1"/>
    <property type="molecule type" value="Genomic_DNA"/>
</dbReference>
<protein>
    <submittedName>
        <fullName evidence="7">Glutathione reductase</fullName>
    </submittedName>
</protein>
<keyword evidence="8" id="KW-1185">Reference proteome</keyword>
<dbReference type="PIRSF" id="PIRSF000350">
    <property type="entry name" value="Mercury_reductase_MerA"/>
    <property type="match status" value="1"/>
</dbReference>
<keyword evidence="3 4" id="KW-0274">FAD</keyword>
<dbReference type="PANTHER" id="PTHR43014:SF5">
    <property type="entry name" value="GLUTATHIONE REDUCTASE (NADPH)"/>
    <property type="match status" value="1"/>
</dbReference>
<dbReference type="PATRIC" id="fig|1423788.3.peg.884"/>
<evidence type="ECO:0000313" key="7">
    <source>
        <dbReference type="EMBL" id="KRK85054.1"/>
    </source>
</evidence>
<dbReference type="PRINTS" id="PR00368">
    <property type="entry name" value="FADPNR"/>
</dbReference>
<dbReference type="InterPro" id="IPR023753">
    <property type="entry name" value="FAD/NAD-binding_dom"/>
</dbReference>
<dbReference type="InterPro" id="IPR016156">
    <property type="entry name" value="FAD/NAD-linked_Rdtase_dimer_sf"/>
</dbReference>
<feature type="domain" description="FAD/NAD(P)-binding" evidence="6">
    <location>
        <begin position="3"/>
        <end position="310"/>
    </location>
</feature>
<dbReference type="OrthoDB" id="2189422at2"/>
<dbReference type="RefSeq" id="WP_056950238.1">
    <property type="nucleotide sequence ID" value="NZ_AZDY01000001.1"/>
</dbReference>
<dbReference type="PRINTS" id="PR00411">
    <property type="entry name" value="PNDRDTASEI"/>
</dbReference>
<evidence type="ECO:0000313" key="8">
    <source>
        <dbReference type="Proteomes" id="UP000051515"/>
    </source>
</evidence>
<dbReference type="PANTHER" id="PTHR43014">
    <property type="entry name" value="MERCURIC REDUCTASE"/>
    <property type="match status" value="1"/>
</dbReference>
<organism evidence="7 8">
    <name type="scientific">Companilactobacillus bobalius DSM 19674</name>
    <dbReference type="NCBI Taxonomy" id="1423788"/>
    <lineage>
        <taxon>Bacteria</taxon>
        <taxon>Bacillati</taxon>
        <taxon>Bacillota</taxon>
        <taxon>Bacilli</taxon>
        <taxon>Lactobacillales</taxon>
        <taxon>Lactobacillaceae</taxon>
        <taxon>Companilactobacillus</taxon>
        <taxon>Companilactobacillus bobalius</taxon>
    </lineage>
</organism>
<keyword evidence="4" id="KW-0547">Nucleotide-binding</keyword>
<evidence type="ECO:0000256" key="1">
    <source>
        <dbReference type="ARBA" id="ARBA00007532"/>
    </source>
</evidence>
<keyword evidence="2" id="KW-0285">Flavoprotein</keyword>
<dbReference type="Pfam" id="PF07992">
    <property type="entry name" value="Pyr_redox_2"/>
    <property type="match status" value="1"/>
</dbReference>
<feature type="binding site" evidence="4">
    <location>
        <position position="293"/>
    </location>
    <ligand>
        <name>FAD</name>
        <dbReference type="ChEBI" id="CHEBI:57692"/>
    </ligand>
</feature>
<dbReference type="InterPro" id="IPR004099">
    <property type="entry name" value="Pyr_nucl-diS_OxRdtase_dimer"/>
</dbReference>
<comment type="caution">
    <text evidence="7">The sequence shown here is derived from an EMBL/GenBank/DDBJ whole genome shotgun (WGS) entry which is preliminary data.</text>
</comment>
<proteinExistence type="inferred from homology"/>